<dbReference type="EMBL" id="JBHMDO010000002">
    <property type="protein sequence ID" value="MFB9324414.1"/>
    <property type="molecule type" value="Genomic_DNA"/>
</dbReference>
<evidence type="ECO:0008006" key="3">
    <source>
        <dbReference type="Google" id="ProtNLM"/>
    </source>
</evidence>
<name>A0ABV5KGR2_9BACL</name>
<evidence type="ECO:0000313" key="2">
    <source>
        <dbReference type="Proteomes" id="UP001589747"/>
    </source>
</evidence>
<organism evidence="1 2">
    <name type="scientific">Paenibacillus aurantiacus</name>
    <dbReference type="NCBI Taxonomy" id="1936118"/>
    <lineage>
        <taxon>Bacteria</taxon>
        <taxon>Bacillati</taxon>
        <taxon>Bacillota</taxon>
        <taxon>Bacilli</taxon>
        <taxon>Bacillales</taxon>
        <taxon>Paenibacillaceae</taxon>
        <taxon>Paenibacillus</taxon>
    </lineage>
</organism>
<dbReference type="RefSeq" id="WP_377488273.1">
    <property type="nucleotide sequence ID" value="NZ_JBHMDO010000002.1"/>
</dbReference>
<evidence type="ECO:0000313" key="1">
    <source>
        <dbReference type="EMBL" id="MFB9324414.1"/>
    </source>
</evidence>
<comment type="caution">
    <text evidence="1">The sequence shown here is derived from an EMBL/GenBank/DDBJ whole genome shotgun (WGS) entry which is preliminary data.</text>
</comment>
<protein>
    <recommendedName>
        <fullName evidence="3">Thioredoxin domain-containing protein</fullName>
    </recommendedName>
</protein>
<dbReference type="Proteomes" id="UP001589747">
    <property type="component" value="Unassembled WGS sequence"/>
</dbReference>
<accession>A0ABV5KGR2</accession>
<keyword evidence="2" id="KW-1185">Reference proteome</keyword>
<sequence>MAEKEMLHRRFLKSSTTEYELGTFLPERVTLRQNEDPIDLTSVAKTGNGSVLFFISSSCEACNAEAVREAIQTYPEFSYIVFYEGSRNPIPSAFLESRHVAHHSFQIDLLVKNMNLNMLPYQLVLNQVGQVIAAGIINTLPMIEDLMMPLIRAAGKIKQ</sequence>
<proteinExistence type="predicted"/>
<gene>
    <name evidence="1" type="ORF">ACFFSY_00470</name>
</gene>
<reference evidence="1 2" key="1">
    <citation type="submission" date="2024-09" db="EMBL/GenBank/DDBJ databases">
        <authorList>
            <person name="Sun Q."/>
            <person name="Mori K."/>
        </authorList>
    </citation>
    <scope>NUCLEOTIDE SEQUENCE [LARGE SCALE GENOMIC DNA]</scope>
    <source>
        <strain evidence="1 2">TISTR 2452</strain>
    </source>
</reference>